<gene>
    <name evidence="1" type="ORF">HHI36_023725</name>
</gene>
<name>A0ABD2PHY2_9CUCU</name>
<keyword evidence="2" id="KW-1185">Reference proteome</keyword>
<proteinExistence type="predicted"/>
<organism evidence="1 2">
    <name type="scientific">Cryptolaemus montrouzieri</name>
    <dbReference type="NCBI Taxonomy" id="559131"/>
    <lineage>
        <taxon>Eukaryota</taxon>
        <taxon>Metazoa</taxon>
        <taxon>Ecdysozoa</taxon>
        <taxon>Arthropoda</taxon>
        <taxon>Hexapoda</taxon>
        <taxon>Insecta</taxon>
        <taxon>Pterygota</taxon>
        <taxon>Neoptera</taxon>
        <taxon>Endopterygota</taxon>
        <taxon>Coleoptera</taxon>
        <taxon>Polyphaga</taxon>
        <taxon>Cucujiformia</taxon>
        <taxon>Coccinelloidea</taxon>
        <taxon>Coccinellidae</taxon>
        <taxon>Scymninae</taxon>
        <taxon>Scymnini</taxon>
        <taxon>Cryptolaemus</taxon>
    </lineage>
</organism>
<protein>
    <submittedName>
        <fullName evidence="1">Uncharacterized protein</fullName>
    </submittedName>
</protein>
<dbReference type="Proteomes" id="UP001516400">
    <property type="component" value="Unassembled WGS sequence"/>
</dbReference>
<dbReference type="AlphaFoldDB" id="A0ABD2PHY2"/>
<evidence type="ECO:0000313" key="2">
    <source>
        <dbReference type="Proteomes" id="UP001516400"/>
    </source>
</evidence>
<evidence type="ECO:0000313" key="1">
    <source>
        <dbReference type="EMBL" id="KAL3290382.1"/>
    </source>
</evidence>
<comment type="caution">
    <text evidence="1">The sequence shown here is derived from an EMBL/GenBank/DDBJ whole genome shotgun (WGS) entry which is preliminary data.</text>
</comment>
<dbReference type="EMBL" id="JABFTP020000186">
    <property type="protein sequence ID" value="KAL3290382.1"/>
    <property type="molecule type" value="Genomic_DNA"/>
</dbReference>
<reference evidence="1 2" key="1">
    <citation type="journal article" date="2021" name="BMC Biol.">
        <title>Horizontally acquired antibacterial genes associated with adaptive radiation of ladybird beetles.</title>
        <authorList>
            <person name="Li H.S."/>
            <person name="Tang X.F."/>
            <person name="Huang Y.H."/>
            <person name="Xu Z.Y."/>
            <person name="Chen M.L."/>
            <person name="Du X.Y."/>
            <person name="Qiu B.Y."/>
            <person name="Chen P.T."/>
            <person name="Zhang W."/>
            <person name="Slipinski A."/>
            <person name="Escalona H.E."/>
            <person name="Waterhouse R.M."/>
            <person name="Zwick A."/>
            <person name="Pang H."/>
        </authorList>
    </citation>
    <scope>NUCLEOTIDE SEQUENCE [LARGE SCALE GENOMIC DNA]</scope>
    <source>
        <strain evidence="1">SYSU2018</strain>
    </source>
</reference>
<accession>A0ABD2PHY2</accession>
<sequence length="110" mass="12726">MYTIILNSTFRNYKLETSCFNEINYIKSMNKTTNKHSNHMTTTIFIYTAECTSGKDISSHNDVPVVSSNKANRTFYCTIINELNKNPMVHLELLLKYIIALIFTKIKSFS</sequence>